<keyword evidence="3" id="KW-0862">Zinc</keyword>
<dbReference type="PANTHER" id="PTHR33823:SF4">
    <property type="entry name" value="GENERAL STRESS PROTEIN 16O"/>
    <property type="match status" value="1"/>
</dbReference>
<dbReference type="SUPFAM" id="SSF57716">
    <property type="entry name" value="Glucocorticoid receptor-like (DNA-binding domain)"/>
    <property type="match status" value="1"/>
</dbReference>
<dbReference type="EMBL" id="JACXWA010000085">
    <property type="protein sequence ID" value="MBD3870734.1"/>
    <property type="molecule type" value="Genomic_DNA"/>
</dbReference>
<evidence type="ECO:0000256" key="3">
    <source>
        <dbReference type="ARBA" id="ARBA00022833"/>
    </source>
</evidence>
<keyword evidence="2" id="KW-0863">Zinc-finger</keyword>
<evidence type="ECO:0000256" key="2">
    <source>
        <dbReference type="ARBA" id="ARBA00022771"/>
    </source>
</evidence>
<feature type="domain" description="Zinc finger DksA/TraR C4-type" evidence="5">
    <location>
        <begin position="80"/>
        <end position="111"/>
    </location>
</feature>
<dbReference type="SUPFAM" id="SSF109635">
    <property type="entry name" value="DnaK suppressor protein DksA, alpha-hairpin domain"/>
    <property type="match status" value="1"/>
</dbReference>
<dbReference type="Pfam" id="PF01258">
    <property type="entry name" value="zf-dskA_traR"/>
    <property type="match status" value="1"/>
</dbReference>
<organism evidence="6 7">
    <name type="scientific">Candidatus Sulfomarinibacter kjeldsenii</name>
    <dbReference type="NCBI Taxonomy" id="2885994"/>
    <lineage>
        <taxon>Bacteria</taxon>
        <taxon>Pseudomonadati</taxon>
        <taxon>Acidobacteriota</taxon>
        <taxon>Thermoanaerobaculia</taxon>
        <taxon>Thermoanaerobaculales</taxon>
        <taxon>Candidatus Sulfomarinibacteraceae</taxon>
        <taxon>Candidatus Sulfomarinibacter</taxon>
    </lineage>
</organism>
<gene>
    <name evidence="6" type="ORF">IFJ97_05175</name>
</gene>
<dbReference type="AlphaFoldDB" id="A0A8J6Y904"/>
<evidence type="ECO:0000259" key="5">
    <source>
        <dbReference type="Pfam" id="PF01258"/>
    </source>
</evidence>
<reference evidence="6 7" key="1">
    <citation type="submission" date="2020-08" db="EMBL/GenBank/DDBJ databases">
        <title>Acidobacteriota in marine sediments use diverse sulfur dissimilation pathways.</title>
        <authorList>
            <person name="Wasmund K."/>
        </authorList>
    </citation>
    <scope>NUCLEOTIDE SEQUENCE [LARGE SCALE GENOMIC DNA]</scope>
    <source>
        <strain evidence="6">MAG AM3-A</strain>
    </source>
</reference>
<comment type="caution">
    <text evidence="6">The sequence shown here is derived from an EMBL/GenBank/DDBJ whole genome shotgun (WGS) entry which is preliminary data.</text>
</comment>
<dbReference type="PANTHER" id="PTHR33823">
    <property type="entry name" value="RNA POLYMERASE-BINDING TRANSCRIPTION FACTOR DKSA-RELATED"/>
    <property type="match status" value="1"/>
</dbReference>
<evidence type="ECO:0000313" key="6">
    <source>
        <dbReference type="EMBL" id="MBD3870734.1"/>
    </source>
</evidence>
<dbReference type="PROSITE" id="PS51128">
    <property type="entry name" value="ZF_DKSA_2"/>
    <property type="match status" value="1"/>
</dbReference>
<sequence>MNKRQRERYRKQLLAKRESLLQLVKAARSSETEANDKEAPDLGDRALSTVIRDLSYQVTAKERDILRRVDGALDRIEESTYGTCVSCEKKVQLGRLDAVPWARHCIECQELQDRGEI</sequence>
<evidence type="ECO:0000256" key="1">
    <source>
        <dbReference type="ARBA" id="ARBA00022723"/>
    </source>
</evidence>
<keyword evidence="1" id="KW-0479">Metal-binding</keyword>
<dbReference type="InterPro" id="IPR000962">
    <property type="entry name" value="Znf_DskA_TraR"/>
</dbReference>
<dbReference type="Gene3D" id="1.20.120.910">
    <property type="entry name" value="DksA, coiled-coil domain"/>
    <property type="match status" value="1"/>
</dbReference>
<evidence type="ECO:0000313" key="7">
    <source>
        <dbReference type="Proteomes" id="UP000598633"/>
    </source>
</evidence>
<feature type="zinc finger region" description="dksA C4-type" evidence="4">
    <location>
        <begin position="84"/>
        <end position="108"/>
    </location>
</feature>
<name>A0A8J6Y904_9BACT</name>
<dbReference type="Proteomes" id="UP000598633">
    <property type="component" value="Unassembled WGS sequence"/>
</dbReference>
<proteinExistence type="predicted"/>
<protein>
    <submittedName>
        <fullName evidence="6">TraR/DksA family transcriptional regulator</fullName>
    </submittedName>
</protein>
<accession>A0A8J6Y904</accession>
<dbReference type="GO" id="GO:0008270">
    <property type="term" value="F:zinc ion binding"/>
    <property type="evidence" value="ECO:0007669"/>
    <property type="project" value="UniProtKB-KW"/>
</dbReference>
<dbReference type="InterPro" id="IPR037187">
    <property type="entry name" value="DnaK_N"/>
</dbReference>
<evidence type="ECO:0000256" key="4">
    <source>
        <dbReference type="PROSITE-ProRule" id="PRU00510"/>
    </source>
</evidence>